<organism evidence="1 2">
    <name type="scientific">Durusdinium trenchii</name>
    <dbReference type="NCBI Taxonomy" id="1381693"/>
    <lineage>
        <taxon>Eukaryota</taxon>
        <taxon>Sar</taxon>
        <taxon>Alveolata</taxon>
        <taxon>Dinophyceae</taxon>
        <taxon>Suessiales</taxon>
        <taxon>Symbiodiniaceae</taxon>
        <taxon>Durusdinium</taxon>
    </lineage>
</organism>
<accession>A0ABP0I613</accession>
<evidence type="ECO:0000313" key="2">
    <source>
        <dbReference type="Proteomes" id="UP001642464"/>
    </source>
</evidence>
<dbReference type="Proteomes" id="UP001642464">
    <property type="component" value="Unassembled WGS sequence"/>
</dbReference>
<reference evidence="1 2" key="1">
    <citation type="submission" date="2024-02" db="EMBL/GenBank/DDBJ databases">
        <authorList>
            <person name="Chen Y."/>
            <person name="Shah S."/>
            <person name="Dougan E. K."/>
            <person name="Thang M."/>
            <person name="Chan C."/>
        </authorList>
    </citation>
    <scope>NUCLEOTIDE SEQUENCE [LARGE SCALE GENOMIC DNA]</scope>
</reference>
<sequence>MESSEEELQALLSRLRLERFAEEVKTLGVESRADLAYVEDADLEKLGLPLVPRRKLLEAAGGQWRKAPAPAAATAPSLPSSPATAPALPPAPAAEPEDVNVPTRDEEEPEGEELTGLAKEEMEQLLRDLRNIREDFATVNCLDLSSRSRLGNLPARVALRTMGLLGTGNSFFMEGIKKPAAALRARSENAKIKGMEPYQDWVKLLEGFVAANKLSDRTKEALERLSRHQALKVMGFTSELRFLAGPVYRGEAELEVRTRLWAVQSDVPMVPVLPRGKGDEAKSRSPRRATRVIAAPSSVLDEFPHWKKHVEAFIEANNVDDRAAELLRDATPMAALHTIGLLGVDNTFLLRGVRQPGAVVANRLRKVPPGGGAREAFAQLNKLMEDFITVNRLGAEACERFRGLPREQALRVMGFSSQEEGEPFIIKEVSADAEVLRRVAASSDAPAE</sequence>
<gene>
    <name evidence="1" type="ORF">SCF082_LOCUS4969</name>
</gene>
<dbReference type="Gene3D" id="1.10.150.50">
    <property type="entry name" value="Transcription Factor, Ets-1"/>
    <property type="match status" value="1"/>
</dbReference>
<protein>
    <submittedName>
        <fullName evidence="1">Uncharacterized protein</fullName>
    </submittedName>
</protein>
<proteinExistence type="predicted"/>
<evidence type="ECO:0000313" key="1">
    <source>
        <dbReference type="EMBL" id="CAK8996873.1"/>
    </source>
</evidence>
<dbReference type="InterPro" id="IPR013761">
    <property type="entry name" value="SAM/pointed_sf"/>
</dbReference>
<dbReference type="EMBL" id="CAXAMM010002625">
    <property type="protein sequence ID" value="CAK8996873.1"/>
    <property type="molecule type" value="Genomic_DNA"/>
</dbReference>
<name>A0ABP0I613_9DINO</name>
<keyword evidence="2" id="KW-1185">Reference proteome</keyword>
<comment type="caution">
    <text evidence="1">The sequence shown here is derived from an EMBL/GenBank/DDBJ whole genome shotgun (WGS) entry which is preliminary data.</text>
</comment>